<dbReference type="PANTHER" id="PTHR43744:SF9">
    <property type="entry name" value="POLYGALACTURONAN_RHAMNOGALACTURONAN TRANSPORT SYSTEM PERMEASE PROTEIN YTCP"/>
    <property type="match status" value="1"/>
</dbReference>
<proteinExistence type="inferred from homology"/>
<dbReference type="PANTHER" id="PTHR43744">
    <property type="entry name" value="ABC TRANSPORTER PERMEASE PROTEIN MG189-RELATED-RELATED"/>
    <property type="match status" value="1"/>
</dbReference>
<keyword evidence="3" id="KW-1003">Cell membrane</keyword>
<sequence>MPKSLSTNIGNTLIHVFLILLSLAFIIPFLLVISVSFSNEDSLLQYGYKLIPVQFDLAAYKLIFGKPQQILFAYLTTSVQAVGGMICGLFVMSTCAYALSRRSFKLRRPITLFIFFTMLFGGGLIPSYILITQYLHLNNTIFVYILPTLANAFYIIILRTFFQGLPDALVESAKMDGASEFRVYWQIILPLAKPALATIALFVLLDKWNDWFTSLIYIRNEKLYTLQFLLQRILLEIDFLKNSMTYNLTMENVNLYKLPSESIRFAMAIVAAGPLLMVFPFFQKYFSKGLTVGAVKG</sequence>
<dbReference type="Proteomes" id="UP001304650">
    <property type="component" value="Chromosome"/>
</dbReference>
<evidence type="ECO:0000256" key="4">
    <source>
        <dbReference type="ARBA" id="ARBA00022692"/>
    </source>
</evidence>
<name>A0AA96LQ14_9BACL</name>
<dbReference type="RefSeq" id="WP_314796533.1">
    <property type="nucleotide sequence ID" value="NZ_CP130319.1"/>
</dbReference>
<feature type="transmembrane region" description="Helical" evidence="7">
    <location>
        <begin position="12"/>
        <end position="37"/>
    </location>
</feature>
<dbReference type="KEGG" id="proo:MJB10_16880"/>
<dbReference type="InterPro" id="IPR000515">
    <property type="entry name" value="MetI-like"/>
</dbReference>
<comment type="subcellular location">
    <subcellularLocation>
        <location evidence="1 7">Cell membrane</location>
        <topology evidence="1 7">Multi-pass membrane protein</topology>
    </subcellularLocation>
</comment>
<dbReference type="SUPFAM" id="SSF161098">
    <property type="entry name" value="MetI-like"/>
    <property type="match status" value="1"/>
</dbReference>
<organism evidence="9 10">
    <name type="scientific">Paenibacillus roseopurpureus</name>
    <dbReference type="NCBI Taxonomy" id="2918901"/>
    <lineage>
        <taxon>Bacteria</taxon>
        <taxon>Bacillati</taxon>
        <taxon>Bacillota</taxon>
        <taxon>Bacilli</taxon>
        <taxon>Bacillales</taxon>
        <taxon>Paenibacillaceae</taxon>
        <taxon>Paenibacillus</taxon>
    </lineage>
</organism>
<dbReference type="Pfam" id="PF00528">
    <property type="entry name" value="BPD_transp_1"/>
    <property type="match status" value="1"/>
</dbReference>
<accession>A0AA96LQ14</accession>
<evidence type="ECO:0000259" key="8">
    <source>
        <dbReference type="PROSITE" id="PS50928"/>
    </source>
</evidence>
<evidence type="ECO:0000256" key="1">
    <source>
        <dbReference type="ARBA" id="ARBA00004651"/>
    </source>
</evidence>
<dbReference type="CDD" id="cd06261">
    <property type="entry name" value="TM_PBP2"/>
    <property type="match status" value="1"/>
</dbReference>
<evidence type="ECO:0000313" key="9">
    <source>
        <dbReference type="EMBL" id="WNR42790.1"/>
    </source>
</evidence>
<dbReference type="GO" id="GO:0055085">
    <property type="term" value="P:transmembrane transport"/>
    <property type="evidence" value="ECO:0007669"/>
    <property type="project" value="InterPro"/>
</dbReference>
<dbReference type="PROSITE" id="PS50928">
    <property type="entry name" value="ABC_TM1"/>
    <property type="match status" value="1"/>
</dbReference>
<comment type="similarity">
    <text evidence="7">Belongs to the binding-protein-dependent transport system permease family.</text>
</comment>
<dbReference type="GO" id="GO:0005886">
    <property type="term" value="C:plasma membrane"/>
    <property type="evidence" value="ECO:0007669"/>
    <property type="project" value="UniProtKB-SubCell"/>
</dbReference>
<feature type="transmembrane region" description="Helical" evidence="7">
    <location>
        <begin position="141"/>
        <end position="162"/>
    </location>
</feature>
<dbReference type="Gene3D" id="1.10.3720.10">
    <property type="entry name" value="MetI-like"/>
    <property type="match status" value="1"/>
</dbReference>
<keyword evidence="2 7" id="KW-0813">Transport</keyword>
<feature type="transmembrane region" description="Helical" evidence="7">
    <location>
        <begin position="71"/>
        <end position="99"/>
    </location>
</feature>
<dbReference type="EMBL" id="CP130319">
    <property type="protein sequence ID" value="WNR42790.1"/>
    <property type="molecule type" value="Genomic_DNA"/>
</dbReference>
<keyword evidence="5 7" id="KW-1133">Transmembrane helix</keyword>
<feature type="transmembrane region" description="Helical" evidence="7">
    <location>
        <begin position="183"/>
        <end position="205"/>
    </location>
</feature>
<gene>
    <name evidence="9" type="ORF">MJB10_16880</name>
</gene>
<protein>
    <submittedName>
        <fullName evidence="9">Carbohydrate ABC transporter permease</fullName>
    </submittedName>
</protein>
<reference evidence="9" key="1">
    <citation type="submission" date="2022-02" db="EMBL/GenBank/DDBJ databases">
        <title>Paenibacillus sp. MBLB1832 Whole Genome Shotgun Sequencing.</title>
        <authorList>
            <person name="Hwang C.Y."/>
            <person name="Cho E.-S."/>
            <person name="Seo M.-J."/>
        </authorList>
    </citation>
    <scope>NUCLEOTIDE SEQUENCE</scope>
    <source>
        <strain evidence="9">MBLB1832</strain>
    </source>
</reference>
<keyword evidence="10" id="KW-1185">Reference proteome</keyword>
<keyword evidence="4 7" id="KW-0812">Transmembrane</keyword>
<keyword evidence="6 7" id="KW-0472">Membrane</keyword>
<evidence type="ECO:0000256" key="5">
    <source>
        <dbReference type="ARBA" id="ARBA00022989"/>
    </source>
</evidence>
<dbReference type="AlphaFoldDB" id="A0AA96LQ14"/>
<evidence type="ECO:0000256" key="7">
    <source>
        <dbReference type="RuleBase" id="RU363032"/>
    </source>
</evidence>
<evidence type="ECO:0000256" key="2">
    <source>
        <dbReference type="ARBA" id="ARBA00022448"/>
    </source>
</evidence>
<feature type="domain" description="ABC transmembrane type-1" evidence="8">
    <location>
        <begin position="74"/>
        <end position="282"/>
    </location>
</feature>
<feature type="transmembrane region" description="Helical" evidence="7">
    <location>
        <begin position="263"/>
        <end position="282"/>
    </location>
</feature>
<dbReference type="InterPro" id="IPR035906">
    <property type="entry name" value="MetI-like_sf"/>
</dbReference>
<evidence type="ECO:0000256" key="6">
    <source>
        <dbReference type="ARBA" id="ARBA00023136"/>
    </source>
</evidence>
<feature type="transmembrane region" description="Helical" evidence="7">
    <location>
        <begin position="111"/>
        <end position="135"/>
    </location>
</feature>
<evidence type="ECO:0000256" key="3">
    <source>
        <dbReference type="ARBA" id="ARBA00022475"/>
    </source>
</evidence>
<evidence type="ECO:0000313" key="10">
    <source>
        <dbReference type="Proteomes" id="UP001304650"/>
    </source>
</evidence>